<feature type="transmembrane region" description="Helical" evidence="7">
    <location>
        <begin position="151"/>
        <end position="169"/>
    </location>
</feature>
<feature type="transmembrane region" description="Helical" evidence="7">
    <location>
        <begin position="325"/>
        <end position="349"/>
    </location>
</feature>
<evidence type="ECO:0000256" key="7">
    <source>
        <dbReference type="SAM" id="Phobius"/>
    </source>
</evidence>
<accession>A0A1F7UKH6</accession>
<dbReference type="Gene3D" id="1.25.40.10">
    <property type="entry name" value="Tetratricopeptide repeat domain"/>
    <property type="match status" value="1"/>
</dbReference>
<evidence type="ECO:0000256" key="6">
    <source>
        <dbReference type="SAM" id="MobiDB-lite"/>
    </source>
</evidence>
<feature type="transmembrane region" description="Helical" evidence="7">
    <location>
        <begin position="225"/>
        <end position="244"/>
    </location>
</feature>
<feature type="transmembrane region" description="Helical" evidence="7">
    <location>
        <begin position="80"/>
        <end position="101"/>
    </location>
</feature>
<dbReference type="STRING" id="1802399.A3E39_01380"/>
<reference evidence="9 10" key="1">
    <citation type="journal article" date="2016" name="Nat. Commun.">
        <title>Thousands of microbial genomes shed light on interconnected biogeochemical processes in an aquifer system.</title>
        <authorList>
            <person name="Anantharaman K."/>
            <person name="Brown C.T."/>
            <person name="Hug L.A."/>
            <person name="Sharon I."/>
            <person name="Castelle C.J."/>
            <person name="Probst A.J."/>
            <person name="Thomas B.C."/>
            <person name="Singh A."/>
            <person name="Wilkins M.J."/>
            <person name="Karaoz U."/>
            <person name="Brodie E.L."/>
            <person name="Williams K.H."/>
            <person name="Hubbard S.S."/>
            <person name="Banfield J.F."/>
        </authorList>
    </citation>
    <scope>NUCLEOTIDE SEQUENCE [LARGE SCALE GENOMIC DNA]</scope>
</reference>
<feature type="transmembrane region" description="Helical" evidence="7">
    <location>
        <begin position="6"/>
        <end position="35"/>
    </location>
</feature>
<gene>
    <name evidence="9" type="ORF">A3E39_01380</name>
</gene>
<comment type="subcellular location">
    <subcellularLocation>
        <location evidence="1">Membrane</location>
        <topology evidence="1">Multi-pass membrane protein</topology>
    </subcellularLocation>
</comment>
<comment type="caution">
    <text evidence="9">The sequence shown here is derived from an EMBL/GenBank/DDBJ whole genome shotgun (WGS) entry which is preliminary data.</text>
</comment>
<feature type="transmembrane region" description="Helical" evidence="7">
    <location>
        <begin position="426"/>
        <end position="446"/>
    </location>
</feature>
<dbReference type="AlphaFoldDB" id="A0A1F7UKH6"/>
<feature type="transmembrane region" description="Helical" evidence="7">
    <location>
        <begin position="47"/>
        <end position="68"/>
    </location>
</feature>
<feature type="transmembrane region" description="Helical" evidence="7">
    <location>
        <begin position="113"/>
        <end position="131"/>
    </location>
</feature>
<keyword evidence="4 7" id="KW-0472">Membrane</keyword>
<dbReference type="InterPro" id="IPR019734">
    <property type="entry name" value="TPR_rpt"/>
</dbReference>
<dbReference type="GO" id="GO:0016020">
    <property type="term" value="C:membrane"/>
    <property type="evidence" value="ECO:0007669"/>
    <property type="project" value="UniProtKB-SubCell"/>
</dbReference>
<feature type="domain" description="O-antigen ligase-related" evidence="8">
    <location>
        <begin position="183"/>
        <end position="337"/>
    </location>
</feature>
<dbReference type="SUPFAM" id="SSF48452">
    <property type="entry name" value="TPR-like"/>
    <property type="match status" value="1"/>
</dbReference>
<dbReference type="PANTHER" id="PTHR37422:SF23">
    <property type="entry name" value="TEICHURONIC ACID BIOSYNTHESIS PROTEIN TUAE"/>
    <property type="match status" value="1"/>
</dbReference>
<protein>
    <recommendedName>
        <fullName evidence="8">O-antigen ligase-related domain-containing protein</fullName>
    </recommendedName>
</protein>
<evidence type="ECO:0000256" key="2">
    <source>
        <dbReference type="ARBA" id="ARBA00022692"/>
    </source>
</evidence>
<keyword evidence="5" id="KW-0802">TPR repeat</keyword>
<dbReference type="PANTHER" id="PTHR37422">
    <property type="entry name" value="TEICHURONIC ACID BIOSYNTHESIS PROTEIN TUAE"/>
    <property type="match status" value="1"/>
</dbReference>
<evidence type="ECO:0000259" key="8">
    <source>
        <dbReference type="Pfam" id="PF04932"/>
    </source>
</evidence>
<dbReference type="InterPro" id="IPR011990">
    <property type="entry name" value="TPR-like_helical_dom_sf"/>
</dbReference>
<evidence type="ECO:0000256" key="4">
    <source>
        <dbReference type="ARBA" id="ARBA00023136"/>
    </source>
</evidence>
<evidence type="ECO:0000313" key="9">
    <source>
        <dbReference type="EMBL" id="OGL78796.1"/>
    </source>
</evidence>
<evidence type="ECO:0000256" key="5">
    <source>
        <dbReference type="PROSITE-ProRule" id="PRU00339"/>
    </source>
</evidence>
<dbReference type="Pfam" id="PF04932">
    <property type="entry name" value="Wzy_C"/>
    <property type="match status" value="1"/>
</dbReference>
<evidence type="ECO:0000313" key="10">
    <source>
        <dbReference type="Proteomes" id="UP000176603"/>
    </source>
</evidence>
<feature type="repeat" description="TPR" evidence="5">
    <location>
        <begin position="578"/>
        <end position="611"/>
    </location>
</feature>
<feature type="transmembrane region" description="Helical" evidence="7">
    <location>
        <begin position="200"/>
        <end position="218"/>
    </location>
</feature>
<feature type="region of interest" description="Disordered" evidence="6">
    <location>
        <begin position="747"/>
        <end position="780"/>
    </location>
</feature>
<feature type="transmembrane region" description="Helical" evidence="7">
    <location>
        <begin position="356"/>
        <end position="378"/>
    </location>
</feature>
<dbReference type="InterPro" id="IPR007016">
    <property type="entry name" value="O-antigen_ligase-rel_domated"/>
</dbReference>
<feature type="transmembrane region" description="Helical" evidence="7">
    <location>
        <begin position="176"/>
        <end position="194"/>
    </location>
</feature>
<organism evidence="9 10">
    <name type="scientific">Candidatus Uhrbacteria bacterium RIFCSPHIGHO2_12_FULL_60_25</name>
    <dbReference type="NCBI Taxonomy" id="1802399"/>
    <lineage>
        <taxon>Bacteria</taxon>
        <taxon>Candidatus Uhriibacteriota</taxon>
    </lineage>
</organism>
<keyword evidence="2 7" id="KW-0812">Transmembrane</keyword>
<evidence type="ECO:0000256" key="3">
    <source>
        <dbReference type="ARBA" id="ARBA00022989"/>
    </source>
</evidence>
<keyword evidence="3 7" id="KW-1133">Transmembrane helix</keyword>
<evidence type="ECO:0000256" key="1">
    <source>
        <dbReference type="ARBA" id="ARBA00004141"/>
    </source>
</evidence>
<sequence length="780" mass="87523">MPLVFIPIVIFPFVFSKLIAFQILIGITFPAYLALAWMEPRYRPPKSALYTAIIAYFIAVGLSVAFSVDPVRSWWGNQERMNGLFTLLHLFAWLTMAIGLLKTWTDWRRLLNYEVFLSVVMAVVALLQKVVPNLLLFPASGRVGGLLDNPIYMGAYQIFNLFFLVLLFLKTTSKKVRVIYMLAALIDISAFLAAQSRGAMLGLAAGIAVFVLYYGLFTDNRKAKWTIFSGGVGVFAAYGVIFLLRGTEFVMSNSILNRLTNFSGATTTRFIAWEIAWKGFLERPLTGWGLDAFHILFNIKYNPKSLEFGYYETWFDRAHNTILDVLSMTGLFGFVAWTSIFVALFYLVWRAWKKGWIDLPIAAVLTALPVAYFVQNLFVFDHPAAFSMSYLMYALVIAATCGEFVGKKEEVNGQKTGPRETGETRAVPWTGFIIVQIVMLFVVWQYSVLPFKASMLAIRANVLRGRSIEESWKVMKSAGDIPTPYLDEQTFLLSRDLIGMATNGQLAQLPYWREMYDHAKKITETFVAQHPRNTHTHFIYARLVNEVLPLIPPEEQAKEIALAEREYRAAIETSPKRQQLYYSLSRMYSLLGRKEESLDVLKQALEFNRNIGESWWYVGVTAWFDLGKPDEGAEAILEAVKAKSKYPLRSVRDALILAQAAEMKNDPETLKSVVPMLPTLGGGSSSMYLDIARIMERMGLLQERNLILNALQQVDPSIAPKLDALRKGNATSIDASIDMTPIAIEINPPVESSVPTSSTTSETPAPPTAPVSNGGSGPRR</sequence>
<name>A0A1F7UKH6_9BACT</name>
<proteinExistence type="predicted"/>
<dbReference type="EMBL" id="MGEH01000024">
    <property type="protein sequence ID" value="OGL78796.1"/>
    <property type="molecule type" value="Genomic_DNA"/>
</dbReference>
<dbReference type="InterPro" id="IPR051533">
    <property type="entry name" value="WaaL-like"/>
</dbReference>
<dbReference type="PROSITE" id="PS50005">
    <property type="entry name" value="TPR"/>
    <property type="match status" value="1"/>
</dbReference>
<feature type="compositionally biased region" description="Low complexity" evidence="6">
    <location>
        <begin position="748"/>
        <end position="763"/>
    </location>
</feature>
<feature type="transmembrane region" description="Helical" evidence="7">
    <location>
        <begin position="384"/>
        <end position="405"/>
    </location>
</feature>
<dbReference type="Proteomes" id="UP000176603">
    <property type="component" value="Unassembled WGS sequence"/>
</dbReference>